<sequence length="47" mass="5457">MPFRPFHPYVVFEAPDAIALQIHQIIGNRHAGGVLNYWWELTGKLPR</sequence>
<gene>
    <name evidence="1" type="ORF">LMG29542_02319</name>
</gene>
<organism evidence="1 2">
    <name type="scientific">Paraburkholderia humisilvae</name>
    <dbReference type="NCBI Taxonomy" id="627669"/>
    <lineage>
        <taxon>Bacteria</taxon>
        <taxon>Pseudomonadati</taxon>
        <taxon>Pseudomonadota</taxon>
        <taxon>Betaproteobacteria</taxon>
        <taxon>Burkholderiales</taxon>
        <taxon>Burkholderiaceae</taxon>
        <taxon>Paraburkholderia</taxon>
    </lineage>
</organism>
<name>A0A6J5DMW4_9BURK</name>
<keyword evidence="2" id="KW-1185">Reference proteome</keyword>
<evidence type="ECO:0000313" key="2">
    <source>
        <dbReference type="Proteomes" id="UP000494363"/>
    </source>
</evidence>
<reference evidence="1 2" key="1">
    <citation type="submission" date="2020-04" db="EMBL/GenBank/DDBJ databases">
        <authorList>
            <person name="De Canck E."/>
        </authorList>
    </citation>
    <scope>NUCLEOTIDE SEQUENCE [LARGE SCALE GENOMIC DNA]</scope>
    <source>
        <strain evidence="1 2">LMG 29542</strain>
    </source>
</reference>
<dbReference type="AlphaFoldDB" id="A0A6J5DMW4"/>
<accession>A0A6J5DMW4</accession>
<dbReference type="EMBL" id="CADIKH010000009">
    <property type="protein sequence ID" value="CAB3754335.1"/>
    <property type="molecule type" value="Genomic_DNA"/>
</dbReference>
<dbReference type="RefSeq" id="WP_175226594.1">
    <property type="nucleotide sequence ID" value="NZ_JBHLTK010000473.1"/>
</dbReference>
<protein>
    <submittedName>
        <fullName evidence="1">Uncharacterized protein</fullName>
    </submittedName>
</protein>
<dbReference type="Proteomes" id="UP000494363">
    <property type="component" value="Unassembled WGS sequence"/>
</dbReference>
<proteinExistence type="predicted"/>
<evidence type="ECO:0000313" key="1">
    <source>
        <dbReference type="EMBL" id="CAB3754335.1"/>
    </source>
</evidence>